<dbReference type="AlphaFoldDB" id="A0A0H2S091"/>
<evidence type="ECO:0000259" key="5">
    <source>
        <dbReference type="PROSITE" id="PS51891"/>
    </source>
</evidence>
<comment type="similarity">
    <text evidence="1">Belongs to the Gfa family.</text>
</comment>
<dbReference type="Gene3D" id="3.90.1590.10">
    <property type="entry name" value="glutathione-dependent formaldehyde- activating enzyme (gfa)"/>
    <property type="match status" value="1"/>
</dbReference>
<dbReference type="InParanoid" id="A0A0H2S091"/>
<accession>A0A0H2S091</accession>
<evidence type="ECO:0000256" key="3">
    <source>
        <dbReference type="ARBA" id="ARBA00022833"/>
    </source>
</evidence>
<keyword evidence="4" id="KW-0456">Lyase</keyword>
<dbReference type="Proteomes" id="UP000053477">
    <property type="component" value="Unassembled WGS sequence"/>
</dbReference>
<evidence type="ECO:0000256" key="2">
    <source>
        <dbReference type="ARBA" id="ARBA00022723"/>
    </source>
</evidence>
<proteinExistence type="inferred from homology"/>
<protein>
    <recommendedName>
        <fullName evidence="5">CENP-V/GFA domain-containing protein</fullName>
    </recommendedName>
</protein>
<dbReference type="SUPFAM" id="SSF51316">
    <property type="entry name" value="Mss4-like"/>
    <property type="match status" value="1"/>
</dbReference>
<organism evidence="6 7">
    <name type="scientific">Schizopora paradoxa</name>
    <dbReference type="NCBI Taxonomy" id="27342"/>
    <lineage>
        <taxon>Eukaryota</taxon>
        <taxon>Fungi</taxon>
        <taxon>Dikarya</taxon>
        <taxon>Basidiomycota</taxon>
        <taxon>Agaricomycotina</taxon>
        <taxon>Agaricomycetes</taxon>
        <taxon>Hymenochaetales</taxon>
        <taxon>Schizoporaceae</taxon>
        <taxon>Schizopora</taxon>
    </lineage>
</organism>
<dbReference type="InterPro" id="IPR006913">
    <property type="entry name" value="CENP-V/GFA"/>
</dbReference>
<keyword evidence="3" id="KW-0862">Zinc</keyword>
<keyword evidence="2" id="KW-0479">Metal-binding</keyword>
<dbReference type="EMBL" id="KQ085906">
    <property type="protein sequence ID" value="KLO17307.1"/>
    <property type="molecule type" value="Genomic_DNA"/>
</dbReference>
<gene>
    <name evidence="6" type="ORF">SCHPADRAFT_913688</name>
</gene>
<dbReference type="OrthoDB" id="9985472at2759"/>
<dbReference type="InterPro" id="IPR011057">
    <property type="entry name" value="Mss4-like_sf"/>
</dbReference>
<dbReference type="GO" id="GO:0016846">
    <property type="term" value="F:carbon-sulfur lyase activity"/>
    <property type="evidence" value="ECO:0007669"/>
    <property type="project" value="InterPro"/>
</dbReference>
<feature type="domain" description="CENP-V/GFA" evidence="5">
    <location>
        <begin position="4"/>
        <end position="112"/>
    </location>
</feature>
<dbReference type="PANTHER" id="PTHR33337">
    <property type="entry name" value="GFA DOMAIN-CONTAINING PROTEIN"/>
    <property type="match status" value="1"/>
</dbReference>
<dbReference type="STRING" id="27342.A0A0H2S091"/>
<evidence type="ECO:0000256" key="4">
    <source>
        <dbReference type="ARBA" id="ARBA00023239"/>
    </source>
</evidence>
<dbReference type="Pfam" id="PF04828">
    <property type="entry name" value="GFA"/>
    <property type="match status" value="1"/>
</dbReference>
<dbReference type="PANTHER" id="PTHR33337:SF40">
    <property type="entry name" value="CENP-V_GFA DOMAIN-CONTAINING PROTEIN-RELATED"/>
    <property type="match status" value="1"/>
</dbReference>
<dbReference type="PROSITE" id="PS51891">
    <property type="entry name" value="CENP_V_GFA"/>
    <property type="match status" value="1"/>
</dbReference>
<sequence>MSKYTGGCYCRAVRYEINRKEGDGSMSIRHCQNCKKFTGSENGITTKVPKDAFTVTKGHTKVHEGDNGSGTNLIREFSVCTRYVFYGEFFCSQRAQWMPEVPGVFHKDKVKD</sequence>
<dbReference type="GO" id="GO:0046872">
    <property type="term" value="F:metal ion binding"/>
    <property type="evidence" value="ECO:0007669"/>
    <property type="project" value="UniProtKB-KW"/>
</dbReference>
<evidence type="ECO:0000313" key="7">
    <source>
        <dbReference type="Proteomes" id="UP000053477"/>
    </source>
</evidence>
<evidence type="ECO:0000256" key="1">
    <source>
        <dbReference type="ARBA" id="ARBA00005495"/>
    </source>
</evidence>
<evidence type="ECO:0000313" key="6">
    <source>
        <dbReference type="EMBL" id="KLO17307.1"/>
    </source>
</evidence>
<reference evidence="6 7" key="1">
    <citation type="submission" date="2015-04" db="EMBL/GenBank/DDBJ databases">
        <title>Complete genome sequence of Schizopora paradoxa KUC8140, a cosmopolitan wood degrader in East Asia.</title>
        <authorList>
            <consortium name="DOE Joint Genome Institute"/>
            <person name="Min B."/>
            <person name="Park H."/>
            <person name="Jang Y."/>
            <person name="Kim J.-J."/>
            <person name="Kim K.H."/>
            <person name="Pangilinan J."/>
            <person name="Lipzen A."/>
            <person name="Riley R."/>
            <person name="Grigoriev I.V."/>
            <person name="Spatafora J.W."/>
            <person name="Choi I.-G."/>
        </authorList>
    </citation>
    <scope>NUCLEOTIDE SEQUENCE [LARGE SCALE GENOMIC DNA]</scope>
    <source>
        <strain evidence="6 7">KUC8140</strain>
    </source>
</reference>
<keyword evidence="7" id="KW-1185">Reference proteome</keyword>
<name>A0A0H2S091_9AGAM</name>